<dbReference type="RefSeq" id="XP_046113274.1">
    <property type="nucleotide sequence ID" value="XM_046264425.1"/>
</dbReference>
<name>A0A9P7ZDA6_9HYPO</name>
<dbReference type="AlphaFoldDB" id="A0A9P7ZDA6"/>
<comment type="caution">
    <text evidence="1">The sequence shown here is derived from an EMBL/GenBank/DDBJ whole genome shotgun (WGS) entry which is preliminary data.</text>
</comment>
<dbReference type="SUPFAM" id="SSF52540">
    <property type="entry name" value="P-loop containing nucleoside triphosphate hydrolases"/>
    <property type="match status" value="1"/>
</dbReference>
<evidence type="ECO:0000313" key="2">
    <source>
        <dbReference type="Proteomes" id="UP000887229"/>
    </source>
</evidence>
<dbReference type="Gene3D" id="3.40.50.300">
    <property type="entry name" value="P-loop containing nucleotide triphosphate hydrolases"/>
    <property type="match status" value="1"/>
</dbReference>
<organism evidence="1 2">
    <name type="scientific">Emericellopsis atlantica</name>
    <dbReference type="NCBI Taxonomy" id="2614577"/>
    <lineage>
        <taxon>Eukaryota</taxon>
        <taxon>Fungi</taxon>
        <taxon>Dikarya</taxon>
        <taxon>Ascomycota</taxon>
        <taxon>Pezizomycotina</taxon>
        <taxon>Sordariomycetes</taxon>
        <taxon>Hypocreomycetidae</taxon>
        <taxon>Hypocreales</taxon>
        <taxon>Bionectriaceae</taxon>
        <taxon>Emericellopsis</taxon>
    </lineage>
</organism>
<reference evidence="1" key="1">
    <citation type="journal article" date="2021" name="IMA Fungus">
        <title>Genomic characterization of three marine fungi, including Emericellopsis atlantica sp. nov. with signatures of a generalist lifestyle and marine biomass degradation.</title>
        <authorList>
            <person name="Hagestad O.C."/>
            <person name="Hou L."/>
            <person name="Andersen J.H."/>
            <person name="Hansen E.H."/>
            <person name="Altermark B."/>
            <person name="Li C."/>
            <person name="Kuhnert E."/>
            <person name="Cox R.J."/>
            <person name="Crous P.W."/>
            <person name="Spatafora J.W."/>
            <person name="Lail K."/>
            <person name="Amirebrahimi M."/>
            <person name="Lipzen A."/>
            <person name="Pangilinan J."/>
            <person name="Andreopoulos W."/>
            <person name="Hayes R.D."/>
            <person name="Ng V."/>
            <person name="Grigoriev I.V."/>
            <person name="Jackson S.A."/>
            <person name="Sutton T.D.S."/>
            <person name="Dobson A.D.W."/>
            <person name="Rama T."/>
        </authorList>
    </citation>
    <scope>NUCLEOTIDE SEQUENCE</scope>
    <source>
        <strain evidence="1">TS7</strain>
    </source>
</reference>
<proteinExistence type="predicted"/>
<keyword evidence="2" id="KW-1185">Reference proteome</keyword>
<evidence type="ECO:0000313" key="1">
    <source>
        <dbReference type="EMBL" id="KAG9249348.1"/>
    </source>
</evidence>
<protein>
    <recommendedName>
        <fullName evidence="3">Chloramphenicol phosphotransferase</fullName>
    </recommendedName>
</protein>
<dbReference type="EMBL" id="MU251339">
    <property type="protein sequence ID" value="KAG9249348.1"/>
    <property type="molecule type" value="Genomic_DNA"/>
</dbReference>
<dbReference type="InterPro" id="IPR027417">
    <property type="entry name" value="P-loop_NTPase"/>
</dbReference>
<dbReference type="GeneID" id="70295328"/>
<accession>A0A9P7ZDA6</accession>
<evidence type="ECO:0008006" key="3">
    <source>
        <dbReference type="Google" id="ProtNLM"/>
    </source>
</evidence>
<sequence>MPSPVGRIVVLNGFPGTGKFTILKRAKELLPADTTCLLDNHLLIDPVVTVIPDRSDEHHELRRMVRAPIFKKLRERAREGYVIFMTACLAENNERDTAFLEEHLDIARGTDIPFFWVNAHCDQKALEQRLSSPERCHGAKTKLTDVCVLQNLLREHSLIEPSKIADGPVKLVVETLDVSGPVEISVSHLMSMIDFPQGVVPACA</sequence>
<dbReference type="OrthoDB" id="5426988at2759"/>
<gene>
    <name evidence="1" type="ORF">F5Z01DRAFT_669477</name>
</gene>
<dbReference type="Proteomes" id="UP000887229">
    <property type="component" value="Unassembled WGS sequence"/>
</dbReference>